<accession>A0A2M9EXP6</accession>
<keyword evidence="3" id="KW-0731">Sigma factor</keyword>
<dbReference type="Proteomes" id="UP000228680">
    <property type="component" value="Unassembled WGS sequence"/>
</dbReference>
<dbReference type="InterPro" id="IPR013325">
    <property type="entry name" value="RNA_pol_sigma_r2"/>
</dbReference>
<dbReference type="Pfam" id="PF08281">
    <property type="entry name" value="Sigma70_r4_2"/>
    <property type="match status" value="1"/>
</dbReference>
<dbReference type="InterPro" id="IPR014284">
    <property type="entry name" value="RNA_pol_sigma-70_dom"/>
</dbReference>
<dbReference type="GO" id="GO:0003677">
    <property type="term" value="F:DNA binding"/>
    <property type="evidence" value="ECO:0007669"/>
    <property type="project" value="InterPro"/>
</dbReference>
<protein>
    <submittedName>
        <fullName evidence="7">RNA polymerase subunit sigma-24</fullName>
    </submittedName>
</protein>
<dbReference type="OrthoDB" id="9794508at2"/>
<dbReference type="SUPFAM" id="SSF88946">
    <property type="entry name" value="Sigma2 domain of RNA polymerase sigma factors"/>
    <property type="match status" value="1"/>
</dbReference>
<dbReference type="PANTHER" id="PTHR43133">
    <property type="entry name" value="RNA POLYMERASE ECF-TYPE SIGMA FACTO"/>
    <property type="match status" value="1"/>
</dbReference>
<feature type="domain" description="RNA polymerase sigma factor 70 region 4 type 2" evidence="6">
    <location>
        <begin position="110"/>
        <end position="155"/>
    </location>
</feature>
<dbReference type="InterPro" id="IPR013324">
    <property type="entry name" value="RNA_pol_sigma_r3/r4-like"/>
</dbReference>
<gene>
    <name evidence="7" type="ORF">CQS04_12110</name>
</gene>
<sequence>MNAQTDLEQIIRQHGEELLRLAYTYVKNRQTAEDLVQDVFLKAFVKQTDFRGDSHYKTYLYRMVMNRCKDYLRSWHYRKTILMEPFQGASSGRPSSDLSEDNAVLGHQVLVLPIKYREVLVFYYYKELSMREIAELLNVPENTVKTRLQRGRKQLKLNLERGGYDARFFYQNEY</sequence>
<dbReference type="SUPFAM" id="SSF88659">
    <property type="entry name" value="Sigma3 and sigma4 domains of RNA polymerase sigma factors"/>
    <property type="match status" value="1"/>
</dbReference>
<proteinExistence type="inferred from homology"/>
<dbReference type="InterPro" id="IPR007627">
    <property type="entry name" value="RNA_pol_sigma70_r2"/>
</dbReference>
<evidence type="ECO:0000256" key="2">
    <source>
        <dbReference type="ARBA" id="ARBA00023015"/>
    </source>
</evidence>
<keyword evidence="8" id="KW-1185">Reference proteome</keyword>
<evidence type="ECO:0000313" key="8">
    <source>
        <dbReference type="Proteomes" id="UP000228680"/>
    </source>
</evidence>
<comment type="similarity">
    <text evidence="1">Belongs to the sigma-70 factor family. ECF subfamily.</text>
</comment>
<evidence type="ECO:0000259" key="5">
    <source>
        <dbReference type="Pfam" id="PF04542"/>
    </source>
</evidence>
<comment type="caution">
    <text evidence="7">The sequence shown here is derived from an EMBL/GenBank/DDBJ whole genome shotgun (WGS) entry which is preliminary data.</text>
</comment>
<reference evidence="7 8" key="1">
    <citation type="submission" date="2017-10" db="EMBL/GenBank/DDBJ databases">
        <title>Draft genome of Chryseomicrobium casticus sp. nov.</title>
        <authorList>
            <person name="Chakraborty R."/>
            <person name="Saha T."/>
        </authorList>
    </citation>
    <scope>NUCLEOTIDE SEQUENCE [LARGE SCALE GENOMIC DNA]</scope>
    <source>
        <strain evidence="7 8">ET03</strain>
    </source>
</reference>
<evidence type="ECO:0000256" key="3">
    <source>
        <dbReference type="ARBA" id="ARBA00023082"/>
    </source>
</evidence>
<evidence type="ECO:0000313" key="7">
    <source>
        <dbReference type="EMBL" id="PJK15971.1"/>
    </source>
</evidence>
<organism evidence="7 8">
    <name type="scientific">Chryseomicrobium excrementi</name>
    <dbReference type="NCBI Taxonomy" id="2041346"/>
    <lineage>
        <taxon>Bacteria</taxon>
        <taxon>Bacillati</taxon>
        <taxon>Bacillota</taxon>
        <taxon>Bacilli</taxon>
        <taxon>Bacillales</taxon>
        <taxon>Caryophanaceae</taxon>
        <taxon>Chryseomicrobium</taxon>
    </lineage>
</organism>
<evidence type="ECO:0000259" key="6">
    <source>
        <dbReference type="Pfam" id="PF08281"/>
    </source>
</evidence>
<keyword evidence="4" id="KW-0804">Transcription</keyword>
<keyword evidence="2" id="KW-0805">Transcription regulation</keyword>
<feature type="domain" description="RNA polymerase sigma-70 region 2" evidence="5">
    <location>
        <begin position="10"/>
        <end position="74"/>
    </location>
</feature>
<dbReference type="InterPro" id="IPR013249">
    <property type="entry name" value="RNA_pol_sigma70_r4_t2"/>
</dbReference>
<dbReference type="PANTHER" id="PTHR43133:SF60">
    <property type="entry name" value="RNA POLYMERASE SIGMA FACTOR SIGV"/>
    <property type="match status" value="1"/>
</dbReference>
<dbReference type="InterPro" id="IPR036388">
    <property type="entry name" value="WH-like_DNA-bd_sf"/>
</dbReference>
<dbReference type="EMBL" id="PCGR01000004">
    <property type="protein sequence ID" value="PJK15971.1"/>
    <property type="molecule type" value="Genomic_DNA"/>
</dbReference>
<dbReference type="RefSeq" id="WP_100354376.1">
    <property type="nucleotide sequence ID" value="NZ_PCGR01000004.1"/>
</dbReference>
<dbReference type="CDD" id="cd06171">
    <property type="entry name" value="Sigma70_r4"/>
    <property type="match status" value="1"/>
</dbReference>
<dbReference type="GO" id="GO:0006352">
    <property type="term" value="P:DNA-templated transcription initiation"/>
    <property type="evidence" value="ECO:0007669"/>
    <property type="project" value="InterPro"/>
</dbReference>
<dbReference type="InterPro" id="IPR039425">
    <property type="entry name" value="RNA_pol_sigma-70-like"/>
</dbReference>
<dbReference type="Gene3D" id="1.10.1740.10">
    <property type="match status" value="1"/>
</dbReference>
<evidence type="ECO:0000256" key="4">
    <source>
        <dbReference type="ARBA" id="ARBA00023163"/>
    </source>
</evidence>
<dbReference type="NCBIfam" id="TIGR02937">
    <property type="entry name" value="sigma70-ECF"/>
    <property type="match status" value="1"/>
</dbReference>
<dbReference type="GO" id="GO:0016987">
    <property type="term" value="F:sigma factor activity"/>
    <property type="evidence" value="ECO:0007669"/>
    <property type="project" value="UniProtKB-KW"/>
</dbReference>
<dbReference type="Pfam" id="PF04542">
    <property type="entry name" value="Sigma70_r2"/>
    <property type="match status" value="1"/>
</dbReference>
<name>A0A2M9EXP6_9BACL</name>
<dbReference type="AlphaFoldDB" id="A0A2M9EXP6"/>
<evidence type="ECO:0000256" key="1">
    <source>
        <dbReference type="ARBA" id="ARBA00010641"/>
    </source>
</evidence>
<dbReference type="Gene3D" id="1.10.10.10">
    <property type="entry name" value="Winged helix-like DNA-binding domain superfamily/Winged helix DNA-binding domain"/>
    <property type="match status" value="1"/>
</dbReference>